<gene>
    <name evidence="2" type="ORF">M0R45_029592</name>
</gene>
<proteinExistence type="predicted"/>
<dbReference type="AlphaFoldDB" id="A0AAW1WCT3"/>
<keyword evidence="3" id="KW-1185">Reference proteome</keyword>
<dbReference type="Proteomes" id="UP001457282">
    <property type="component" value="Unassembled WGS sequence"/>
</dbReference>
<feature type="region of interest" description="Disordered" evidence="1">
    <location>
        <begin position="1"/>
        <end position="100"/>
    </location>
</feature>
<evidence type="ECO:0000256" key="1">
    <source>
        <dbReference type="SAM" id="MobiDB-lite"/>
    </source>
</evidence>
<dbReference type="EMBL" id="JBEDUW010000006">
    <property type="protein sequence ID" value="KAK9921062.1"/>
    <property type="molecule type" value="Genomic_DNA"/>
</dbReference>
<protein>
    <submittedName>
        <fullName evidence="2">Uncharacterized protein</fullName>
    </submittedName>
</protein>
<sequence length="170" mass="18377">MPQGDEEAANRSNANDHVTQTTIEDASVVNEATKEEGGGGGSKGGRMKRQRRMMMRGLLEQAKGLKDATVADEATKEEEEQERAIKEEDEEPTKKDDERIAGTNRVLEAILSSSSVTSLTFSFVVPSSSFPFAALFTAVVYSSSSSPPILSPNPTICLEMNLVPSYTSKD</sequence>
<feature type="compositionally biased region" description="Basic and acidic residues" evidence="1">
    <location>
        <begin position="82"/>
        <end position="100"/>
    </location>
</feature>
<name>A0AAW1WCT3_RUBAR</name>
<reference evidence="2 3" key="1">
    <citation type="journal article" date="2023" name="G3 (Bethesda)">
        <title>A chromosome-length genome assembly and annotation of blackberry (Rubus argutus, cv. 'Hillquist').</title>
        <authorList>
            <person name="Bruna T."/>
            <person name="Aryal R."/>
            <person name="Dudchenko O."/>
            <person name="Sargent D.J."/>
            <person name="Mead D."/>
            <person name="Buti M."/>
            <person name="Cavallini A."/>
            <person name="Hytonen T."/>
            <person name="Andres J."/>
            <person name="Pham M."/>
            <person name="Weisz D."/>
            <person name="Mascagni F."/>
            <person name="Usai G."/>
            <person name="Natali L."/>
            <person name="Bassil N."/>
            <person name="Fernandez G.E."/>
            <person name="Lomsadze A."/>
            <person name="Armour M."/>
            <person name="Olukolu B."/>
            <person name="Poorten T."/>
            <person name="Britton C."/>
            <person name="Davik J."/>
            <person name="Ashrafi H."/>
            <person name="Aiden E.L."/>
            <person name="Borodovsky M."/>
            <person name="Worthington M."/>
        </authorList>
    </citation>
    <scope>NUCLEOTIDE SEQUENCE [LARGE SCALE GENOMIC DNA]</scope>
    <source>
        <strain evidence="2">PI 553951</strain>
    </source>
</reference>
<evidence type="ECO:0000313" key="2">
    <source>
        <dbReference type="EMBL" id="KAK9921062.1"/>
    </source>
</evidence>
<accession>A0AAW1WCT3</accession>
<feature type="compositionally biased region" description="Polar residues" evidence="1">
    <location>
        <begin position="10"/>
        <end position="24"/>
    </location>
</feature>
<comment type="caution">
    <text evidence="2">The sequence shown here is derived from an EMBL/GenBank/DDBJ whole genome shotgun (WGS) entry which is preliminary data.</text>
</comment>
<organism evidence="2 3">
    <name type="scientific">Rubus argutus</name>
    <name type="common">Southern blackberry</name>
    <dbReference type="NCBI Taxonomy" id="59490"/>
    <lineage>
        <taxon>Eukaryota</taxon>
        <taxon>Viridiplantae</taxon>
        <taxon>Streptophyta</taxon>
        <taxon>Embryophyta</taxon>
        <taxon>Tracheophyta</taxon>
        <taxon>Spermatophyta</taxon>
        <taxon>Magnoliopsida</taxon>
        <taxon>eudicotyledons</taxon>
        <taxon>Gunneridae</taxon>
        <taxon>Pentapetalae</taxon>
        <taxon>rosids</taxon>
        <taxon>fabids</taxon>
        <taxon>Rosales</taxon>
        <taxon>Rosaceae</taxon>
        <taxon>Rosoideae</taxon>
        <taxon>Rosoideae incertae sedis</taxon>
        <taxon>Rubus</taxon>
    </lineage>
</organism>
<feature type="compositionally biased region" description="Basic residues" evidence="1">
    <location>
        <begin position="45"/>
        <end position="54"/>
    </location>
</feature>
<evidence type="ECO:0000313" key="3">
    <source>
        <dbReference type="Proteomes" id="UP001457282"/>
    </source>
</evidence>